<keyword evidence="2" id="KW-1185">Reference proteome</keyword>
<proteinExistence type="predicted"/>
<organism evidence="1 2">
    <name type="scientific">Entomophthora muscae</name>
    <dbReference type="NCBI Taxonomy" id="34485"/>
    <lineage>
        <taxon>Eukaryota</taxon>
        <taxon>Fungi</taxon>
        <taxon>Fungi incertae sedis</taxon>
        <taxon>Zoopagomycota</taxon>
        <taxon>Entomophthoromycotina</taxon>
        <taxon>Entomophthoromycetes</taxon>
        <taxon>Entomophthorales</taxon>
        <taxon>Entomophthoraceae</taxon>
        <taxon>Entomophthora</taxon>
    </lineage>
</organism>
<sequence>MLFHYTCTQALRDPNFLVLGVCAFLWVLRSELGEEDHAVWGGELSQKHIMEKGSWEHKWDVLLGGAREQRPTT</sequence>
<protein>
    <submittedName>
        <fullName evidence="1">Uncharacterized protein</fullName>
    </submittedName>
</protein>
<evidence type="ECO:0000313" key="1">
    <source>
        <dbReference type="EMBL" id="KAJ9051261.1"/>
    </source>
</evidence>
<comment type="caution">
    <text evidence="1">The sequence shown here is derived from an EMBL/GenBank/DDBJ whole genome shotgun (WGS) entry which is preliminary data.</text>
</comment>
<reference evidence="1" key="1">
    <citation type="submission" date="2022-04" db="EMBL/GenBank/DDBJ databases">
        <title>Genome of the entomopathogenic fungus Entomophthora muscae.</title>
        <authorList>
            <person name="Elya C."/>
            <person name="Lovett B.R."/>
            <person name="Lee E."/>
            <person name="Macias A.M."/>
            <person name="Hajek A.E."/>
            <person name="De Bivort B.L."/>
            <person name="Kasson M.T."/>
            <person name="De Fine Licht H.H."/>
            <person name="Stajich J.E."/>
        </authorList>
    </citation>
    <scope>NUCLEOTIDE SEQUENCE</scope>
    <source>
        <strain evidence="1">Berkeley</strain>
    </source>
</reference>
<dbReference type="Proteomes" id="UP001165960">
    <property type="component" value="Unassembled WGS sequence"/>
</dbReference>
<evidence type="ECO:0000313" key="2">
    <source>
        <dbReference type="Proteomes" id="UP001165960"/>
    </source>
</evidence>
<name>A0ACC2RMK2_9FUNG</name>
<gene>
    <name evidence="1" type="ORF">DSO57_1006183</name>
</gene>
<accession>A0ACC2RMK2</accession>
<dbReference type="EMBL" id="QTSX02007117">
    <property type="protein sequence ID" value="KAJ9051261.1"/>
    <property type="molecule type" value="Genomic_DNA"/>
</dbReference>